<dbReference type="Proteomes" id="UP000314294">
    <property type="component" value="Unassembled WGS sequence"/>
</dbReference>
<dbReference type="AlphaFoldDB" id="A0A4Z2F1H1"/>
<dbReference type="EMBL" id="SRLO01001874">
    <property type="protein sequence ID" value="TNN34878.1"/>
    <property type="molecule type" value="Genomic_DNA"/>
</dbReference>
<evidence type="ECO:0000313" key="3">
    <source>
        <dbReference type="Proteomes" id="UP000314294"/>
    </source>
</evidence>
<feature type="compositionally biased region" description="Low complexity" evidence="1">
    <location>
        <begin position="125"/>
        <end position="138"/>
    </location>
</feature>
<accession>A0A4Z2F1H1</accession>
<feature type="region of interest" description="Disordered" evidence="1">
    <location>
        <begin position="87"/>
        <end position="146"/>
    </location>
</feature>
<reference evidence="2 3" key="1">
    <citation type="submission" date="2019-03" db="EMBL/GenBank/DDBJ databases">
        <title>First draft genome of Liparis tanakae, snailfish: a comprehensive survey of snailfish specific genes.</title>
        <authorList>
            <person name="Kim W."/>
            <person name="Song I."/>
            <person name="Jeong J.-H."/>
            <person name="Kim D."/>
            <person name="Kim S."/>
            <person name="Ryu S."/>
            <person name="Song J.Y."/>
            <person name="Lee S.K."/>
        </authorList>
    </citation>
    <scope>NUCLEOTIDE SEQUENCE [LARGE SCALE GENOMIC DNA]</scope>
    <source>
        <tissue evidence="2">Muscle</tissue>
    </source>
</reference>
<feature type="compositionally biased region" description="Low complexity" evidence="1">
    <location>
        <begin position="90"/>
        <end position="101"/>
    </location>
</feature>
<protein>
    <submittedName>
        <fullName evidence="2">Uncharacterized protein</fullName>
    </submittedName>
</protein>
<name>A0A4Z2F1H1_9TELE</name>
<keyword evidence="3" id="KW-1185">Reference proteome</keyword>
<sequence length="196" mass="21811">MGSSDQSLQSFTLSHTLLTSTHSPFLQRNFLGPSHFVTAEETRRAEGSASPSHFQFPWTHSPLPHWNSPAGQRGFWGSVRRLQRSRDSSDLSLQSGSPSQLHRAGMHSESLQRNSCWPQAGVEHLSSSLPSPQSSSPSHTKLGPTHFPLRQAKSLEGQALACQTAYQLTASWFWRGGLMVRILDKRRIRLLCEPSV</sequence>
<comment type="caution">
    <text evidence="2">The sequence shown here is derived from an EMBL/GenBank/DDBJ whole genome shotgun (WGS) entry which is preliminary data.</text>
</comment>
<evidence type="ECO:0000313" key="2">
    <source>
        <dbReference type="EMBL" id="TNN34878.1"/>
    </source>
</evidence>
<proteinExistence type="predicted"/>
<evidence type="ECO:0000256" key="1">
    <source>
        <dbReference type="SAM" id="MobiDB-lite"/>
    </source>
</evidence>
<organism evidence="2 3">
    <name type="scientific">Liparis tanakae</name>
    <name type="common">Tanaka's snailfish</name>
    <dbReference type="NCBI Taxonomy" id="230148"/>
    <lineage>
        <taxon>Eukaryota</taxon>
        <taxon>Metazoa</taxon>
        <taxon>Chordata</taxon>
        <taxon>Craniata</taxon>
        <taxon>Vertebrata</taxon>
        <taxon>Euteleostomi</taxon>
        <taxon>Actinopterygii</taxon>
        <taxon>Neopterygii</taxon>
        <taxon>Teleostei</taxon>
        <taxon>Neoteleostei</taxon>
        <taxon>Acanthomorphata</taxon>
        <taxon>Eupercaria</taxon>
        <taxon>Perciformes</taxon>
        <taxon>Cottioidei</taxon>
        <taxon>Cottales</taxon>
        <taxon>Liparidae</taxon>
        <taxon>Liparis</taxon>
    </lineage>
</organism>
<gene>
    <name evidence="2" type="ORF">EYF80_054958</name>
</gene>